<evidence type="ECO:0000259" key="6">
    <source>
        <dbReference type="PROSITE" id="PS51005"/>
    </source>
</evidence>
<dbReference type="InterPro" id="IPR036093">
    <property type="entry name" value="NAC_dom_sf"/>
</dbReference>
<dbReference type="PANTHER" id="PTHR31744:SF210">
    <property type="entry name" value="NAC DOMAIN-CONTAINING PROTEIN 86-LIKE"/>
    <property type="match status" value="1"/>
</dbReference>
<evidence type="ECO:0000256" key="2">
    <source>
        <dbReference type="ARBA" id="ARBA00023015"/>
    </source>
</evidence>
<dbReference type="Gene3D" id="2.170.150.80">
    <property type="entry name" value="NAC domain"/>
    <property type="match status" value="1"/>
</dbReference>
<comment type="subcellular location">
    <subcellularLocation>
        <location evidence="1">Nucleus</location>
    </subcellularLocation>
</comment>
<accession>A0A1U8A6E3</accession>
<gene>
    <name evidence="8" type="primary">LOC104599585</name>
</gene>
<dbReference type="SUPFAM" id="SSF101941">
    <property type="entry name" value="NAC domain"/>
    <property type="match status" value="1"/>
</dbReference>
<protein>
    <submittedName>
        <fullName evidence="8">NAC domain-containing protein 82-like</fullName>
    </submittedName>
</protein>
<keyword evidence="4" id="KW-0804">Transcription</keyword>
<feature type="domain" description="NAC" evidence="6">
    <location>
        <begin position="6"/>
        <end position="156"/>
    </location>
</feature>
<dbReference type="InterPro" id="IPR003441">
    <property type="entry name" value="NAC-dom"/>
</dbReference>
<evidence type="ECO:0000256" key="3">
    <source>
        <dbReference type="ARBA" id="ARBA00023125"/>
    </source>
</evidence>
<dbReference type="PROSITE" id="PS51005">
    <property type="entry name" value="NAC"/>
    <property type="match status" value="1"/>
</dbReference>
<dbReference type="Proteomes" id="UP000189703">
    <property type="component" value="Unplaced"/>
</dbReference>
<dbReference type="Pfam" id="PF02365">
    <property type="entry name" value="NAM"/>
    <property type="match status" value="1"/>
</dbReference>
<evidence type="ECO:0000256" key="4">
    <source>
        <dbReference type="ARBA" id="ARBA00023163"/>
    </source>
</evidence>
<organism evidence="7 8">
    <name type="scientific">Nelumbo nucifera</name>
    <name type="common">Sacred lotus</name>
    <dbReference type="NCBI Taxonomy" id="4432"/>
    <lineage>
        <taxon>Eukaryota</taxon>
        <taxon>Viridiplantae</taxon>
        <taxon>Streptophyta</taxon>
        <taxon>Embryophyta</taxon>
        <taxon>Tracheophyta</taxon>
        <taxon>Spermatophyta</taxon>
        <taxon>Magnoliopsida</taxon>
        <taxon>Proteales</taxon>
        <taxon>Nelumbonaceae</taxon>
        <taxon>Nelumbo</taxon>
    </lineage>
</organism>
<dbReference type="GO" id="GO:0005634">
    <property type="term" value="C:nucleus"/>
    <property type="evidence" value="ECO:0007669"/>
    <property type="project" value="UniProtKB-SubCell"/>
</dbReference>
<dbReference type="FunCoup" id="A0A1U8A6E3">
    <property type="interactions" value="2368"/>
</dbReference>
<evidence type="ECO:0000256" key="1">
    <source>
        <dbReference type="ARBA" id="ARBA00004123"/>
    </source>
</evidence>
<dbReference type="AlphaFoldDB" id="A0A1U8A6E3"/>
<dbReference type="GeneID" id="104599585"/>
<evidence type="ECO:0000313" key="7">
    <source>
        <dbReference type="Proteomes" id="UP000189703"/>
    </source>
</evidence>
<keyword evidence="2" id="KW-0805">Transcription regulation</keyword>
<evidence type="ECO:0000256" key="5">
    <source>
        <dbReference type="ARBA" id="ARBA00023242"/>
    </source>
</evidence>
<evidence type="ECO:0000313" key="8">
    <source>
        <dbReference type="RefSeq" id="XP_010260495.1"/>
    </source>
</evidence>
<proteinExistence type="predicted"/>
<dbReference type="eggNOG" id="ENOG502QS6I">
    <property type="taxonomic scope" value="Eukaryota"/>
</dbReference>
<dbReference type="OrthoDB" id="1882472at2759"/>
<keyword evidence="7" id="KW-1185">Reference proteome</keyword>
<dbReference type="GO" id="GO:0006355">
    <property type="term" value="P:regulation of DNA-templated transcription"/>
    <property type="evidence" value="ECO:0007669"/>
    <property type="project" value="InterPro"/>
</dbReference>
<keyword evidence="3" id="KW-0238">DNA-binding</keyword>
<dbReference type="PANTHER" id="PTHR31744">
    <property type="entry name" value="PROTEIN CUP-SHAPED COTYLEDON 2-RELATED"/>
    <property type="match status" value="1"/>
</dbReference>
<dbReference type="InParanoid" id="A0A1U8A6E3"/>
<dbReference type="GO" id="GO:0003677">
    <property type="term" value="F:DNA binding"/>
    <property type="evidence" value="ECO:0007669"/>
    <property type="project" value="UniProtKB-KW"/>
</dbReference>
<sequence length="577" mass="64003">MSRPTLPPGFRFHPTDGELVQYYLKRKVLGKPLRFEAISEIDIYKFAPWDLREKSCLKNRDLEWYFFCPRDKKYASGPRTNRTTEIGYWKTTGKDRTVRHNSQIVGMKKTLVFHTGRSPRGIRTDWVMHEYRLEDKDLATAGIFQGAYVLCRIFQKSGPGPRNGEQYGAPFREEDWEDDVNDPFSLPLADPGSPSILLDDDQNVSIVPGSAFGSSLEPIPCQAGPSNNTSDHTLPEDDDIVSLLALFGNEEEVLVSTSNVSSESPQSSNVGVAHLDGYGFYNSLEDIITLEELNKIHFPSSCLEAEYPLDQTHIWGSSSFLELKDLELPLEDPTVHGADNLFLDPLACNSNYDNIEGLPGPALPLALPALGLSRCNTLPEGSSIEEELAPFFKDNGNGANASGGQDALYNISSSSKNFQEGGKQQALARGGPQKASFSRLQYLLHSVPARPTFAAEYLFPTNREKGAMDSRMMYPYGGSGSSIQVKVDVIITCGSTKDGLSDKYEEFPCVSCYGCNLSWLGFGKQAVTRSKLVYIRFLTGNGFCFPDYWNYQLFTQSHPLIGISISIWKSVSILTSL</sequence>
<keyword evidence="5" id="KW-0539">Nucleus</keyword>
<dbReference type="FunFam" id="2.170.150.80:FF:000002">
    <property type="entry name" value="Nac domain-containing protein 86"/>
    <property type="match status" value="1"/>
</dbReference>
<dbReference type="RefSeq" id="XP_010260495.1">
    <property type="nucleotide sequence ID" value="XM_010262193.2"/>
</dbReference>
<name>A0A1U8A6E3_NELNU</name>
<dbReference type="OMA" id="LEGICNT"/>
<reference evidence="8" key="1">
    <citation type="submission" date="2025-08" db="UniProtKB">
        <authorList>
            <consortium name="RefSeq"/>
        </authorList>
    </citation>
    <scope>IDENTIFICATION</scope>
</reference>
<dbReference type="KEGG" id="nnu:104599585"/>